<reference evidence="2 3" key="1">
    <citation type="submission" date="2018-04" db="EMBL/GenBank/DDBJ databases">
        <title>Novel Campyloabacter and Helicobacter Species and Strains.</title>
        <authorList>
            <person name="Mannion A.J."/>
            <person name="Shen Z."/>
            <person name="Fox J.G."/>
        </authorList>
    </citation>
    <scope>NUCLEOTIDE SEQUENCE [LARGE SCALE GENOMIC DNA]</scope>
    <source>
        <strain evidence="2 3">MIT 04-9362</strain>
    </source>
</reference>
<keyword evidence="1" id="KW-0812">Transmembrane</keyword>
<feature type="transmembrane region" description="Helical" evidence="1">
    <location>
        <begin position="144"/>
        <end position="162"/>
    </location>
</feature>
<feature type="transmembrane region" description="Helical" evidence="1">
    <location>
        <begin position="114"/>
        <end position="138"/>
    </location>
</feature>
<dbReference type="RefSeq" id="WP_115579544.1">
    <property type="nucleotide sequence ID" value="NZ_NXLX01000021.1"/>
</dbReference>
<comment type="caution">
    <text evidence="2">The sequence shown here is derived from an EMBL/GenBank/DDBJ whole genome shotgun (WGS) entry which is preliminary data.</text>
</comment>
<keyword evidence="1" id="KW-0472">Membrane</keyword>
<evidence type="ECO:0000256" key="1">
    <source>
        <dbReference type="SAM" id="Phobius"/>
    </source>
</evidence>
<feature type="transmembrane region" description="Helical" evidence="1">
    <location>
        <begin position="199"/>
        <end position="222"/>
    </location>
</feature>
<dbReference type="Proteomes" id="UP000256695">
    <property type="component" value="Unassembled WGS sequence"/>
</dbReference>
<accession>A0A3D8J6C3</accession>
<evidence type="ECO:0000313" key="2">
    <source>
        <dbReference type="EMBL" id="RDU72361.1"/>
    </source>
</evidence>
<dbReference type="EMBL" id="NXLX01000021">
    <property type="protein sequence ID" value="RDU72361.1"/>
    <property type="molecule type" value="Genomic_DNA"/>
</dbReference>
<organism evidence="2 3">
    <name type="scientific">Helicobacter anseris</name>
    <dbReference type="NCBI Taxonomy" id="375926"/>
    <lineage>
        <taxon>Bacteria</taxon>
        <taxon>Pseudomonadati</taxon>
        <taxon>Campylobacterota</taxon>
        <taxon>Epsilonproteobacteria</taxon>
        <taxon>Campylobacterales</taxon>
        <taxon>Helicobacteraceae</taxon>
        <taxon>Helicobacter</taxon>
    </lineage>
</organism>
<name>A0A3D8J6C3_9HELI</name>
<feature type="transmembrane region" description="Helical" evidence="1">
    <location>
        <begin position="242"/>
        <end position="267"/>
    </location>
</feature>
<evidence type="ECO:0000313" key="3">
    <source>
        <dbReference type="Proteomes" id="UP000256695"/>
    </source>
</evidence>
<keyword evidence="1" id="KW-1133">Transmembrane helix</keyword>
<protein>
    <submittedName>
        <fullName evidence="2">Uncharacterized protein</fullName>
    </submittedName>
</protein>
<dbReference type="AlphaFoldDB" id="A0A3D8J6C3"/>
<keyword evidence="3" id="KW-1185">Reference proteome</keyword>
<sequence>MDKIFKDDRKIWGNSGGFNTGLKQKKDEISMVDFEATQNIHDTRRMNQNGSFRGFPKTEKEKKKSKYPLFSYIQEQHDLMQSMYSSGTSLSGIKAMDFTESEFRMLPITVGAKIAGKGILFVLLYFLLNLLDYIILSLFNLGGFSFYGLLFSSVIFASYFFFHKYTILSMLQFVIINEETPKTSRFYISLERYWSIVEYLFFALTFLMAFVVLFSKMIYSYVFGAVSNLNNALNLKINPDVIFHAAFLLLIASGIIAVIYIFISVVAKSKFEVLQKQNSIDIYNQVNPDKAVDILSQ</sequence>
<gene>
    <name evidence="2" type="ORF">CQA57_07090</name>
</gene>
<dbReference type="OrthoDB" id="5325610at2"/>
<proteinExistence type="predicted"/>